<proteinExistence type="predicted"/>
<keyword evidence="2" id="KW-0812">Transmembrane</keyword>
<name>A0A1F5S6D3_9BACT</name>
<evidence type="ECO:0000313" key="4">
    <source>
        <dbReference type="Proteomes" id="UP000176877"/>
    </source>
</evidence>
<reference evidence="3 4" key="1">
    <citation type="journal article" date="2016" name="Nat. Commun.">
        <title>Thousands of microbial genomes shed light on interconnected biogeochemical processes in an aquifer system.</title>
        <authorList>
            <person name="Anantharaman K."/>
            <person name="Brown C.T."/>
            <person name="Hug L.A."/>
            <person name="Sharon I."/>
            <person name="Castelle C.J."/>
            <person name="Probst A.J."/>
            <person name="Thomas B.C."/>
            <person name="Singh A."/>
            <person name="Wilkins M.J."/>
            <person name="Karaoz U."/>
            <person name="Brodie E.L."/>
            <person name="Williams K.H."/>
            <person name="Hubbard S.S."/>
            <person name="Banfield J.F."/>
        </authorList>
    </citation>
    <scope>NUCLEOTIDE SEQUENCE [LARGE SCALE GENOMIC DNA]</scope>
</reference>
<evidence type="ECO:0000313" key="3">
    <source>
        <dbReference type="EMBL" id="OGF22254.1"/>
    </source>
</evidence>
<sequence length="166" mass="19182">MVIFKCYFMPKRRRKNSEVRSKKLELKILSARKDKKNEEISQAQADNINEVEFDNEKVERDKQLFMWIGISCLMVIFFVVWIFSLKYEFKASFSKTANSGFNWSQTKVELDKAMTQVKQGLAEIKKIQDSSSQNANEPKLSQEQIDLLKGKLLNEIATGTASSTIK</sequence>
<feature type="coiled-coil region" evidence="1">
    <location>
        <begin position="19"/>
        <end position="46"/>
    </location>
</feature>
<dbReference type="AlphaFoldDB" id="A0A1F5S6D3"/>
<evidence type="ECO:0000256" key="1">
    <source>
        <dbReference type="SAM" id="Coils"/>
    </source>
</evidence>
<feature type="transmembrane region" description="Helical" evidence="2">
    <location>
        <begin position="64"/>
        <end position="85"/>
    </location>
</feature>
<dbReference type="EMBL" id="MFFT01000058">
    <property type="protein sequence ID" value="OGF22254.1"/>
    <property type="molecule type" value="Genomic_DNA"/>
</dbReference>
<accession>A0A1F5S6D3</accession>
<keyword evidence="2" id="KW-0472">Membrane</keyword>
<organism evidence="3 4">
    <name type="scientific">Candidatus Falkowbacteria bacterium RIFCSPHIGHO2_02_FULL_42_9</name>
    <dbReference type="NCBI Taxonomy" id="1797986"/>
    <lineage>
        <taxon>Bacteria</taxon>
        <taxon>Candidatus Falkowiibacteriota</taxon>
    </lineage>
</organism>
<keyword evidence="2" id="KW-1133">Transmembrane helix</keyword>
<dbReference type="Proteomes" id="UP000176877">
    <property type="component" value="Unassembled WGS sequence"/>
</dbReference>
<gene>
    <name evidence="3" type="ORF">A3D45_00695</name>
</gene>
<evidence type="ECO:0000256" key="2">
    <source>
        <dbReference type="SAM" id="Phobius"/>
    </source>
</evidence>
<comment type="caution">
    <text evidence="3">The sequence shown here is derived from an EMBL/GenBank/DDBJ whole genome shotgun (WGS) entry which is preliminary data.</text>
</comment>
<protein>
    <submittedName>
        <fullName evidence="3">Uncharacterized protein</fullName>
    </submittedName>
</protein>
<keyword evidence="1" id="KW-0175">Coiled coil</keyword>